<comment type="caution">
    <text evidence="1">The sequence shown here is derived from an EMBL/GenBank/DDBJ whole genome shotgun (WGS) entry which is preliminary data.</text>
</comment>
<protein>
    <submittedName>
        <fullName evidence="1">Uncharacterized protein</fullName>
    </submittedName>
</protein>
<evidence type="ECO:0000313" key="1">
    <source>
        <dbReference type="EMBL" id="CAD2174923.1"/>
    </source>
</evidence>
<dbReference type="EMBL" id="CAJEWN010000244">
    <property type="protein sequence ID" value="CAD2174923.1"/>
    <property type="molecule type" value="Genomic_DNA"/>
</dbReference>
<proteinExistence type="predicted"/>
<dbReference type="Proteomes" id="UP000580250">
    <property type="component" value="Unassembled WGS sequence"/>
</dbReference>
<evidence type="ECO:0000313" key="2">
    <source>
        <dbReference type="Proteomes" id="UP000580250"/>
    </source>
</evidence>
<organism evidence="1 2">
    <name type="scientific">Meloidogyne enterolobii</name>
    <name type="common">Root-knot nematode worm</name>
    <name type="synonym">Meloidogyne mayaguensis</name>
    <dbReference type="NCBI Taxonomy" id="390850"/>
    <lineage>
        <taxon>Eukaryota</taxon>
        <taxon>Metazoa</taxon>
        <taxon>Ecdysozoa</taxon>
        <taxon>Nematoda</taxon>
        <taxon>Chromadorea</taxon>
        <taxon>Rhabditida</taxon>
        <taxon>Tylenchina</taxon>
        <taxon>Tylenchomorpha</taxon>
        <taxon>Tylenchoidea</taxon>
        <taxon>Meloidogynidae</taxon>
        <taxon>Meloidogyninae</taxon>
        <taxon>Meloidogyne</taxon>
    </lineage>
</organism>
<dbReference type="OrthoDB" id="5862048at2759"/>
<dbReference type="AlphaFoldDB" id="A0A6V7VJ83"/>
<gene>
    <name evidence="1" type="ORF">MENT_LOCUS26620</name>
</gene>
<reference evidence="1 2" key="1">
    <citation type="submission" date="2020-08" db="EMBL/GenBank/DDBJ databases">
        <authorList>
            <person name="Koutsovoulos G."/>
            <person name="Danchin GJ E."/>
        </authorList>
    </citation>
    <scope>NUCLEOTIDE SEQUENCE [LARGE SCALE GENOMIC DNA]</scope>
</reference>
<accession>A0A6V7VJ83</accession>
<name>A0A6V7VJ83_MELEN</name>
<sequence>MQKRSLQQHEESQQCSSNILHFNCKRQKNNNYERRQTSKTTIFKNTKMLKFPLFYSLLSFFILIRPGNSCMPGYENERARLRQYLGIEWRPRGLERMDEEQQARFLRHSSDLNCDFSNPDKCRWRNLRKPGFDTLDFHLFRKEDYTEFPASEK</sequence>